<keyword evidence="4" id="KW-1185">Reference proteome</keyword>
<feature type="chain" id="PRO_5045710513" description="Auto-transporter adhesin head GIN domain-containing protein" evidence="2">
    <location>
        <begin position="22"/>
        <end position="213"/>
    </location>
</feature>
<proteinExistence type="predicted"/>
<accession>A0ABP8QV69</accession>
<evidence type="ECO:0000256" key="1">
    <source>
        <dbReference type="SAM" id="MobiDB-lite"/>
    </source>
</evidence>
<dbReference type="RefSeq" id="WP_345063627.1">
    <property type="nucleotide sequence ID" value="NZ_BAABGR010000004.1"/>
</dbReference>
<organism evidence="3 4">
    <name type="scientific">Sphingobacterium thermophilum</name>
    <dbReference type="NCBI Taxonomy" id="768534"/>
    <lineage>
        <taxon>Bacteria</taxon>
        <taxon>Pseudomonadati</taxon>
        <taxon>Bacteroidota</taxon>
        <taxon>Sphingobacteriia</taxon>
        <taxon>Sphingobacteriales</taxon>
        <taxon>Sphingobacteriaceae</taxon>
        <taxon>Sphingobacterium</taxon>
    </lineage>
</organism>
<evidence type="ECO:0000313" key="3">
    <source>
        <dbReference type="EMBL" id="GAA4510795.1"/>
    </source>
</evidence>
<reference evidence="4" key="1">
    <citation type="journal article" date="2019" name="Int. J. Syst. Evol. Microbiol.">
        <title>The Global Catalogue of Microorganisms (GCM) 10K type strain sequencing project: providing services to taxonomists for standard genome sequencing and annotation.</title>
        <authorList>
            <consortium name="The Broad Institute Genomics Platform"/>
            <consortium name="The Broad Institute Genome Sequencing Center for Infectious Disease"/>
            <person name="Wu L."/>
            <person name="Ma J."/>
        </authorList>
    </citation>
    <scope>NUCLEOTIDE SEQUENCE [LARGE SCALE GENOMIC DNA]</scope>
    <source>
        <strain evidence="4">JCM 17858</strain>
    </source>
</reference>
<dbReference type="Proteomes" id="UP001500394">
    <property type="component" value="Unassembled WGS sequence"/>
</dbReference>
<gene>
    <name evidence="3" type="ORF">GCM10023173_02700</name>
</gene>
<keyword evidence="2" id="KW-0732">Signal</keyword>
<protein>
    <recommendedName>
        <fullName evidence="5">Auto-transporter adhesin head GIN domain-containing protein</fullName>
    </recommendedName>
</protein>
<evidence type="ECO:0008006" key="5">
    <source>
        <dbReference type="Google" id="ProtNLM"/>
    </source>
</evidence>
<sequence>MKNKIAILIGAFFLCLGHVFAQSVDQHFSKLVLNKKEKKVFHSKDKDSTITLRIDTLIMKDKSSLQFYGEKDVKLVISYAEIGNNAFISGNAGKNNASNFDIDIYFQRLGSLYIIAKGRDANNGTRTDPNGDGGNITLTYAKEGITPQTENKKEKHYLHMDASPGGLHVVPASDLRVIYDQIKHSPPGRISLPQGQVYSGSPGKEGKIILQSK</sequence>
<name>A0ABP8QV69_9SPHI</name>
<comment type="caution">
    <text evidence="3">The sequence shown here is derived from an EMBL/GenBank/DDBJ whole genome shotgun (WGS) entry which is preliminary data.</text>
</comment>
<evidence type="ECO:0000256" key="2">
    <source>
        <dbReference type="SAM" id="SignalP"/>
    </source>
</evidence>
<evidence type="ECO:0000313" key="4">
    <source>
        <dbReference type="Proteomes" id="UP001500394"/>
    </source>
</evidence>
<feature type="signal peptide" evidence="2">
    <location>
        <begin position="1"/>
        <end position="21"/>
    </location>
</feature>
<feature type="region of interest" description="Disordered" evidence="1">
    <location>
        <begin position="186"/>
        <end position="213"/>
    </location>
</feature>
<dbReference type="EMBL" id="BAABGR010000004">
    <property type="protein sequence ID" value="GAA4510795.1"/>
    <property type="molecule type" value="Genomic_DNA"/>
</dbReference>